<evidence type="ECO:0000313" key="3">
    <source>
        <dbReference type="Proteomes" id="UP000019205"/>
    </source>
</evidence>
<name>A4AB00_9GAMM</name>
<feature type="transmembrane region" description="Helical" evidence="1">
    <location>
        <begin position="51"/>
        <end position="79"/>
    </location>
</feature>
<reference evidence="2 3" key="2">
    <citation type="journal article" date="2009" name="PLoS ONE">
        <title>The photosynthetic apparatus and its regulation in the aerobic gammaproteobacterium Congregibacter litoralis gen. nov., sp. nov.</title>
        <authorList>
            <person name="Spring S."/>
            <person name="Lunsdorf H."/>
            <person name="Fuchs B.M."/>
            <person name="Tindall B.J."/>
        </authorList>
    </citation>
    <scope>NUCLEOTIDE SEQUENCE [LARGE SCALE GENOMIC DNA]</scope>
    <source>
        <strain evidence="2">KT71</strain>
    </source>
</reference>
<dbReference type="AlphaFoldDB" id="A4AB00"/>
<keyword evidence="3" id="KW-1185">Reference proteome</keyword>
<keyword evidence="1" id="KW-0812">Transmembrane</keyword>
<keyword evidence="1" id="KW-1133">Transmembrane helix</keyword>
<keyword evidence="1" id="KW-0472">Membrane</keyword>
<protein>
    <submittedName>
        <fullName evidence="2">Uncharacterized protein</fullName>
    </submittedName>
</protein>
<dbReference type="PRINTS" id="PR00173">
    <property type="entry name" value="EDTRNSPORT"/>
</dbReference>
<accession>A4AB00</accession>
<dbReference type="RefSeq" id="WP_023660105.1">
    <property type="nucleotide sequence ID" value="NZ_CM002299.1"/>
</dbReference>
<sequence>MPFIRFLKTQLRMALLSGIALGVLLALLLLFTGGIGGEVSADIEPSALDGLWALLVLPLLLVVLVLGVSPLAFVLMLLLRRLKLLSD</sequence>
<comment type="caution">
    <text evidence="2">The sequence shown here is derived from an EMBL/GenBank/DDBJ whole genome shotgun (WGS) entry which is preliminary data.</text>
</comment>
<evidence type="ECO:0000313" key="2">
    <source>
        <dbReference type="EMBL" id="EAQ96872.2"/>
    </source>
</evidence>
<organism evidence="2 3">
    <name type="scientific">Congregibacter litoralis KT71</name>
    <dbReference type="NCBI Taxonomy" id="314285"/>
    <lineage>
        <taxon>Bacteria</taxon>
        <taxon>Pseudomonadati</taxon>
        <taxon>Pseudomonadota</taxon>
        <taxon>Gammaproteobacteria</taxon>
        <taxon>Cellvibrionales</taxon>
        <taxon>Halieaceae</taxon>
        <taxon>Congregibacter</taxon>
    </lineage>
</organism>
<dbReference type="STRING" id="314285.KT71_11244"/>
<dbReference type="Proteomes" id="UP000019205">
    <property type="component" value="Chromosome"/>
</dbReference>
<gene>
    <name evidence="2" type="ORF">KT71_11244</name>
</gene>
<reference evidence="2 3" key="1">
    <citation type="journal article" date="2007" name="Proc. Natl. Acad. Sci. U.S.A.">
        <title>Characterization of a marine gammaproteobacterium capable of aerobic anoxygenic photosynthesis.</title>
        <authorList>
            <person name="Fuchs B.M."/>
            <person name="Spring S."/>
            <person name="Teeling H."/>
            <person name="Quast C."/>
            <person name="Wulf J."/>
            <person name="Schattenhofer M."/>
            <person name="Yan S."/>
            <person name="Ferriera S."/>
            <person name="Johnson J."/>
            <person name="Glockner F.O."/>
            <person name="Amann R."/>
        </authorList>
    </citation>
    <scope>NUCLEOTIDE SEQUENCE [LARGE SCALE GENOMIC DNA]</scope>
    <source>
        <strain evidence="2">KT71</strain>
    </source>
</reference>
<dbReference type="EMBL" id="AAOA02000003">
    <property type="protein sequence ID" value="EAQ96872.2"/>
    <property type="molecule type" value="Genomic_DNA"/>
</dbReference>
<evidence type="ECO:0000256" key="1">
    <source>
        <dbReference type="SAM" id="Phobius"/>
    </source>
</evidence>
<proteinExistence type="predicted"/>
<dbReference type="HOGENOM" id="CLU_2478000_0_0_6"/>